<evidence type="ECO:0000313" key="3">
    <source>
        <dbReference type="Proteomes" id="UP001152178"/>
    </source>
</evidence>
<sequence length="110" mass="12323">MDISLFRNSGSALVMEHVPGPAPRQPNNLGRSYFLLPLLYRESRVARQLTLYANRVKARFERDRFSMRGLSMALLAFDAPSLNANHWAGRVGASPRSSKTMAKKTTTKTV</sequence>
<organism evidence="2 3">
    <name type="scientific">Mesorhizobium qingshengii</name>
    <dbReference type="NCBI Taxonomy" id="1165689"/>
    <lineage>
        <taxon>Bacteria</taxon>
        <taxon>Pseudomonadati</taxon>
        <taxon>Pseudomonadota</taxon>
        <taxon>Alphaproteobacteria</taxon>
        <taxon>Hyphomicrobiales</taxon>
        <taxon>Phyllobacteriaceae</taxon>
        <taxon>Mesorhizobium</taxon>
    </lineage>
</organism>
<proteinExistence type="predicted"/>
<evidence type="ECO:0000256" key="1">
    <source>
        <dbReference type="SAM" id="MobiDB-lite"/>
    </source>
</evidence>
<name>A0ABT4QRL4_9HYPH</name>
<comment type="caution">
    <text evidence="2">The sequence shown here is derived from an EMBL/GenBank/DDBJ whole genome shotgun (WGS) entry which is preliminary data.</text>
</comment>
<feature type="region of interest" description="Disordered" evidence="1">
    <location>
        <begin position="89"/>
        <end position="110"/>
    </location>
</feature>
<reference evidence="2" key="1">
    <citation type="submission" date="2022-11" db="EMBL/GenBank/DDBJ databases">
        <authorList>
            <person name="Coimbra C."/>
        </authorList>
    </citation>
    <scope>NUCLEOTIDE SEQUENCE</scope>
    <source>
        <strain evidence="2">Jales19</strain>
    </source>
</reference>
<evidence type="ECO:0000313" key="2">
    <source>
        <dbReference type="EMBL" id="MCZ8544063.1"/>
    </source>
</evidence>
<dbReference type="EMBL" id="JAPFQA010000002">
    <property type="protein sequence ID" value="MCZ8544063.1"/>
    <property type="molecule type" value="Genomic_DNA"/>
</dbReference>
<keyword evidence="3" id="KW-1185">Reference proteome</keyword>
<feature type="compositionally biased region" description="Basic residues" evidence="1">
    <location>
        <begin position="101"/>
        <end position="110"/>
    </location>
</feature>
<gene>
    <name evidence="2" type="ORF">OOJ09_07730</name>
</gene>
<protein>
    <submittedName>
        <fullName evidence="2">Uncharacterized protein</fullName>
    </submittedName>
</protein>
<dbReference type="Proteomes" id="UP001152178">
    <property type="component" value="Unassembled WGS sequence"/>
</dbReference>
<accession>A0ABT4QRL4</accession>
<dbReference type="RefSeq" id="WP_269904616.1">
    <property type="nucleotide sequence ID" value="NZ_JAPFQA010000002.1"/>
</dbReference>